<evidence type="ECO:0000256" key="4">
    <source>
        <dbReference type="ARBA" id="ARBA00022691"/>
    </source>
</evidence>
<keyword evidence="3 5" id="KW-0808">Transferase</keyword>
<organism evidence="6 7">
    <name type="scientific">Ornithinimicrobium faecis</name>
    <dbReference type="NCBI Taxonomy" id="2934158"/>
    <lineage>
        <taxon>Bacteria</taxon>
        <taxon>Bacillati</taxon>
        <taxon>Actinomycetota</taxon>
        <taxon>Actinomycetes</taxon>
        <taxon>Micrococcales</taxon>
        <taxon>Ornithinimicrobiaceae</taxon>
        <taxon>Ornithinimicrobium</taxon>
    </lineage>
</organism>
<keyword evidence="2 5" id="KW-0489">Methyltransferase</keyword>
<evidence type="ECO:0000256" key="5">
    <source>
        <dbReference type="HAMAP-Rule" id="MF_00560"/>
    </source>
</evidence>
<evidence type="ECO:0000313" key="7">
    <source>
        <dbReference type="Proteomes" id="UP001056455"/>
    </source>
</evidence>
<keyword evidence="1 5" id="KW-0963">Cytoplasm</keyword>
<dbReference type="HAMAP" id="MF_00560">
    <property type="entry name" value="Tran_acon_Me_trans"/>
    <property type="match status" value="1"/>
</dbReference>
<keyword evidence="7" id="KW-1185">Reference proteome</keyword>
<dbReference type="PANTHER" id="PTHR43861:SF1">
    <property type="entry name" value="TRANS-ACONITATE 2-METHYLTRANSFERASE"/>
    <property type="match status" value="1"/>
</dbReference>
<dbReference type="Gene3D" id="3.40.50.150">
    <property type="entry name" value="Vaccinia Virus protein VP39"/>
    <property type="match status" value="1"/>
</dbReference>
<dbReference type="GO" id="GO:0030798">
    <property type="term" value="F:trans-aconitate 2-methyltransferase activity"/>
    <property type="evidence" value="ECO:0007669"/>
    <property type="project" value="UniProtKB-EC"/>
</dbReference>
<proteinExistence type="inferred from homology"/>
<dbReference type="NCBIfam" id="NF010703">
    <property type="entry name" value="PRK14103.1"/>
    <property type="match status" value="1"/>
</dbReference>
<comment type="subcellular location">
    <subcellularLocation>
        <location evidence="5">Cytoplasm</location>
    </subcellularLocation>
</comment>
<dbReference type="InterPro" id="IPR023506">
    <property type="entry name" value="Trans-aconitate_MeTrfase"/>
</dbReference>
<dbReference type="Proteomes" id="UP001056455">
    <property type="component" value="Chromosome"/>
</dbReference>
<dbReference type="InterPro" id="IPR029063">
    <property type="entry name" value="SAM-dependent_MTases_sf"/>
</dbReference>
<dbReference type="Pfam" id="PF13489">
    <property type="entry name" value="Methyltransf_23"/>
    <property type="match status" value="1"/>
</dbReference>
<protein>
    <recommendedName>
        <fullName evidence="5">Trans-aconitate 2-methyltransferase</fullName>
        <ecNumber evidence="5">2.1.1.144</ecNumber>
    </recommendedName>
</protein>
<sequence length="260" mass="28818">MTTATWDPGQYLRFSDERGRPFVDLVSRVRSEARTVVDLGCGPGQLTPVLRERWPQAQITGLDSSPEMIGQAQRENTDPLTTYGVADASDWAPEQPVDVLVSNAMLQWVPGHADLLLPWTEHIAPGGALAFQVPGNFDAPSHRLLWETASHSAYAPFTSDLGPRAAVLDPADYLDLLSSPGWHVDAWETTYLHVLQGEDPVFEWISGTGARPVLQALPDEVRPRFEADYKAVLREAYPQREVGTVLPFRRIFVVAHRTGL</sequence>
<dbReference type="RefSeq" id="WP_252595366.1">
    <property type="nucleotide sequence ID" value="NZ_CP099489.1"/>
</dbReference>
<evidence type="ECO:0000313" key="6">
    <source>
        <dbReference type="EMBL" id="USQ81830.1"/>
    </source>
</evidence>
<evidence type="ECO:0000256" key="3">
    <source>
        <dbReference type="ARBA" id="ARBA00022679"/>
    </source>
</evidence>
<comment type="catalytic activity">
    <reaction evidence="5">
        <text>trans-aconitate + S-adenosyl-L-methionine = (E)-3-(methoxycarbonyl)pent-2-enedioate + S-adenosyl-L-homocysteine</text>
        <dbReference type="Rhea" id="RHEA:14969"/>
        <dbReference type="ChEBI" id="CHEBI:15708"/>
        <dbReference type="ChEBI" id="CHEBI:57470"/>
        <dbReference type="ChEBI" id="CHEBI:57856"/>
        <dbReference type="ChEBI" id="CHEBI:59789"/>
        <dbReference type="EC" id="2.1.1.144"/>
    </reaction>
</comment>
<dbReference type="InterPro" id="IPR023149">
    <property type="entry name" value="Trans_acon_MeTrfase_C"/>
</dbReference>
<evidence type="ECO:0000256" key="2">
    <source>
        <dbReference type="ARBA" id="ARBA00022603"/>
    </source>
</evidence>
<name>A0ABY4YZW2_9MICO</name>
<comment type="similarity">
    <text evidence="5">Belongs to the methyltransferase superfamily. Tam family.</text>
</comment>
<dbReference type="SUPFAM" id="SSF53335">
    <property type="entry name" value="S-adenosyl-L-methionine-dependent methyltransferases"/>
    <property type="match status" value="1"/>
</dbReference>
<accession>A0ABY4YZW2</accession>
<reference evidence="6" key="1">
    <citation type="submission" date="2022-06" db="EMBL/GenBank/DDBJ databases">
        <title>Ornithinimicrobium HY1793.</title>
        <authorList>
            <person name="Huang Y."/>
        </authorList>
    </citation>
    <scope>NUCLEOTIDE SEQUENCE</scope>
    <source>
        <strain evidence="6">HY1793</strain>
    </source>
</reference>
<evidence type="ECO:0000256" key="1">
    <source>
        <dbReference type="ARBA" id="ARBA00022490"/>
    </source>
</evidence>
<dbReference type="EMBL" id="CP099489">
    <property type="protein sequence ID" value="USQ81830.1"/>
    <property type="molecule type" value="Genomic_DNA"/>
</dbReference>
<dbReference type="Gene3D" id="1.10.150.290">
    <property type="entry name" value="S-adenosyl-L-methionine-dependent methyltransferases"/>
    <property type="match status" value="1"/>
</dbReference>
<dbReference type="CDD" id="cd02440">
    <property type="entry name" value="AdoMet_MTases"/>
    <property type="match status" value="1"/>
</dbReference>
<gene>
    <name evidence="5" type="primary">tam</name>
    <name evidence="6" type="ORF">NF556_09345</name>
</gene>
<dbReference type="EC" id="2.1.1.144" evidence="5"/>
<keyword evidence="4 5" id="KW-0949">S-adenosyl-L-methionine</keyword>
<dbReference type="GO" id="GO:0032259">
    <property type="term" value="P:methylation"/>
    <property type="evidence" value="ECO:0007669"/>
    <property type="project" value="UniProtKB-KW"/>
</dbReference>
<dbReference type="PANTHER" id="PTHR43861">
    <property type="entry name" value="TRANS-ACONITATE 2-METHYLTRANSFERASE-RELATED"/>
    <property type="match status" value="1"/>
</dbReference>
<comment type="function">
    <text evidence="5">Catalyzes the S-adenosylmethionine monomethyl esterification of trans-aconitate.</text>
</comment>